<name>A0A3N1H3T8_9PSEU</name>
<proteinExistence type="predicted"/>
<dbReference type="AlphaFoldDB" id="A0A3N1H3T8"/>
<reference evidence="5 6" key="1">
    <citation type="submission" date="2018-11" db="EMBL/GenBank/DDBJ databases">
        <title>Sequencing the genomes of 1000 actinobacteria strains.</title>
        <authorList>
            <person name="Klenk H.-P."/>
        </authorList>
    </citation>
    <scope>NUCLEOTIDE SEQUENCE [LARGE SCALE GENOMIC DNA]</scope>
    <source>
        <strain evidence="5 6">DSM 44231</strain>
    </source>
</reference>
<dbReference type="InterPro" id="IPR016166">
    <property type="entry name" value="FAD-bd_PCMH"/>
</dbReference>
<evidence type="ECO:0000259" key="4">
    <source>
        <dbReference type="PROSITE" id="PS51387"/>
    </source>
</evidence>
<evidence type="ECO:0000313" key="6">
    <source>
        <dbReference type="Proteomes" id="UP000268727"/>
    </source>
</evidence>
<dbReference type="Pfam" id="PF00941">
    <property type="entry name" value="FAD_binding_5"/>
    <property type="match status" value="1"/>
</dbReference>
<protein>
    <submittedName>
        <fullName evidence="5">Carbon-monoxide dehydrogenase medium subunit</fullName>
    </submittedName>
</protein>
<dbReference type="InterPro" id="IPR036683">
    <property type="entry name" value="CO_DH_flav_C_dom_sf"/>
</dbReference>
<dbReference type="Gene3D" id="3.30.465.10">
    <property type="match status" value="1"/>
</dbReference>
<dbReference type="Gene3D" id="3.30.43.10">
    <property type="entry name" value="Uridine Diphospho-n-acetylenolpyruvylglucosamine Reductase, domain 2"/>
    <property type="match status" value="1"/>
</dbReference>
<dbReference type="InterPro" id="IPR002346">
    <property type="entry name" value="Mopterin_DH_FAD-bd"/>
</dbReference>
<accession>A0A3N1H3T8</accession>
<dbReference type="GO" id="GO:0071949">
    <property type="term" value="F:FAD binding"/>
    <property type="evidence" value="ECO:0007669"/>
    <property type="project" value="InterPro"/>
</dbReference>
<dbReference type="Pfam" id="PF03450">
    <property type="entry name" value="CO_deh_flav_C"/>
    <property type="match status" value="1"/>
</dbReference>
<dbReference type="InterPro" id="IPR016167">
    <property type="entry name" value="FAD-bd_PCMH_sub1"/>
</dbReference>
<evidence type="ECO:0000256" key="1">
    <source>
        <dbReference type="ARBA" id="ARBA00022630"/>
    </source>
</evidence>
<dbReference type="OrthoDB" id="9793944at2"/>
<dbReference type="PANTHER" id="PTHR42659:SF2">
    <property type="entry name" value="XANTHINE DEHYDROGENASE SUBUNIT C-RELATED"/>
    <property type="match status" value="1"/>
</dbReference>
<feature type="domain" description="FAD-binding PCMH-type" evidence="4">
    <location>
        <begin position="1"/>
        <end position="177"/>
    </location>
</feature>
<gene>
    <name evidence="5" type="ORF">EDD40_2484</name>
</gene>
<dbReference type="GO" id="GO:0016491">
    <property type="term" value="F:oxidoreductase activity"/>
    <property type="evidence" value="ECO:0007669"/>
    <property type="project" value="UniProtKB-KW"/>
</dbReference>
<comment type="caution">
    <text evidence="5">The sequence shown here is derived from an EMBL/GenBank/DDBJ whole genome shotgun (WGS) entry which is preliminary data.</text>
</comment>
<keyword evidence="6" id="KW-1185">Reference proteome</keyword>
<evidence type="ECO:0000256" key="3">
    <source>
        <dbReference type="ARBA" id="ARBA00023002"/>
    </source>
</evidence>
<dbReference type="SUPFAM" id="SSF55447">
    <property type="entry name" value="CO dehydrogenase flavoprotein C-terminal domain-like"/>
    <property type="match status" value="1"/>
</dbReference>
<keyword evidence="3" id="KW-0560">Oxidoreductase</keyword>
<sequence length="290" mass="30418">MKPAPFDYHRPRSLEEALVTLDRLGTTGTVMAGGQSLVPLMNRREVSPANIVDINFLVELSGITHEDRAVRVGALVRHAELERDAAVRRRNPLLAEAVPHIAHAAIRSRGTTVGSLVHADPTAEMPAVLVALGGSVELRSAAGGRTVPATEFFLGANRCCAAVGELAVAASFPVPPPRTGTAWLEVARQRGGRAVCGVAAVVTLDTGRRVERATATYAGVGATPVLVDLTEVMTGTRFDDLARWRAAADEGGSALAPADDLHASAGYRRHLARVLAERAGRLAAIRATGA</sequence>
<dbReference type="InterPro" id="IPR036318">
    <property type="entry name" value="FAD-bd_PCMH-like_sf"/>
</dbReference>
<dbReference type="SMART" id="SM01092">
    <property type="entry name" value="CO_deh_flav_C"/>
    <property type="match status" value="1"/>
</dbReference>
<keyword evidence="2" id="KW-0274">FAD</keyword>
<dbReference type="RefSeq" id="WP_123743034.1">
    <property type="nucleotide sequence ID" value="NZ_RJKM01000001.1"/>
</dbReference>
<keyword evidence="1" id="KW-0285">Flavoprotein</keyword>
<dbReference type="EMBL" id="RJKM01000001">
    <property type="protein sequence ID" value="ROP37190.1"/>
    <property type="molecule type" value="Genomic_DNA"/>
</dbReference>
<evidence type="ECO:0000256" key="2">
    <source>
        <dbReference type="ARBA" id="ARBA00022827"/>
    </source>
</evidence>
<dbReference type="Gene3D" id="3.30.390.50">
    <property type="entry name" value="CO dehydrogenase flavoprotein, C-terminal domain"/>
    <property type="match status" value="1"/>
</dbReference>
<dbReference type="InterPro" id="IPR051312">
    <property type="entry name" value="Diverse_Substr_Oxidored"/>
</dbReference>
<dbReference type="Proteomes" id="UP000268727">
    <property type="component" value="Unassembled WGS sequence"/>
</dbReference>
<dbReference type="PROSITE" id="PS51387">
    <property type="entry name" value="FAD_PCMH"/>
    <property type="match status" value="1"/>
</dbReference>
<dbReference type="InterPro" id="IPR005107">
    <property type="entry name" value="CO_DH_flav_C"/>
</dbReference>
<dbReference type="SUPFAM" id="SSF56176">
    <property type="entry name" value="FAD-binding/transporter-associated domain-like"/>
    <property type="match status" value="1"/>
</dbReference>
<organism evidence="5 6">
    <name type="scientific">Saccharothrix texasensis</name>
    <dbReference type="NCBI Taxonomy" id="103734"/>
    <lineage>
        <taxon>Bacteria</taxon>
        <taxon>Bacillati</taxon>
        <taxon>Actinomycetota</taxon>
        <taxon>Actinomycetes</taxon>
        <taxon>Pseudonocardiales</taxon>
        <taxon>Pseudonocardiaceae</taxon>
        <taxon>Saccharothrix</taxon>
    </lineage>
</organism>
<dbReference type="InterPro" id="IPR016169">
    <property type="entry name" value="FAD-bd_PCMH_sub2"/>
</dbReference>
<evidence type="ECO:0000313" key="5">
    <source>
        <dbReference type="EMBL" id="ROP37190.1"/>
    </source>
</evidence>
<dbReference type="PANTHER" id="PTHR42659">
    <property type="entry name" value="XANTHINE DEHYDROGENASE SUBUNIT C-RELATED"/>
    <property type="match status" value="1"/>
</dbReference>